<proteinExistence type="predicted"/>
<comment type="caution">
    <text evidence="1">The sequence shown here is derived from an EMBL/GenBank/DDBJ whole genome shotgun (WGS) entry which is preliminary data.</text>
</comment>
<keyword evidence="2" id="KW-1185">Reference proteome</keyword>
<name>A0ABP3Q583_9PROT</name>
<evidence type="ECO:0000313" key="2">
    <source>
        <dbReference type="Proteomes" id="UP001499951"/>
    </source>
</evidence>
<gene>
    <name evidence="1" type="ORF">GCM10008942_31800</name>
</gene>
<accession>A0ABP3Q583</accession>
<evidence type="ECO:0000313" key="1">
    <source>
        <dbReference type="EMBL" id="GAA0580531.1"/>
    </source>
</evidence>
<dbReference type="Proteomes" id="UP001499951">
    <property type="component" value="Unassembled WGS sequence"/>
</dbReference>
<sequence>MEEDERIGIVRHLLFEYVKSPSLRHIRDTHSLIQLSQEIVRKIDRGSSYWTKWNPQREALLKSAVGTWTPAEDLKDFLNGLPGPPLTVTDVTQRLRAFEEDEFFRFPDEDLRDGCLALYATEKAAGTELPAIIGALRDYIEQEERRLREERQLAYAKKLEEERAEREQRLISGADCNWTQIRGSTHWFCRANGRTYRLSPAKDKKWHMFRVNEVSDSEPGSLIGRYQNRGDATKVVKLVAYQAEPRW</sequence>
<organism evidence="1 2">
    <name type="scientific">Rhizomicrobium electricum</name>
    <dbReference type="NCBI Taxonomy" id="480070"/>
    <lineage>
        <taxon>Bacteria</taxon>
        <taxon>Pseudomonadati</taxon>
        <taxon>Pseudomonadota</taxon>
        <taxon>Alphaproteobacteria</taxon>
        <taxon>Micropepsales</taxon>
        <taxon>Micropepsaceae</taxon>
        <taxon>Rhizomicrobium</taxon>
    </lineage>
</organism>
<protein>
    <submittedName>
        <fullName evidence="1">Uncharacterized protein</fullName>
    </submittedName>
</protein>
<dbReference type="EMBL" id="BAAADD010000008">
    <property type="protein sequence ID" value="GAA0580531.1"/>
    <property type="molecule type" value="Genomic_DNA"/>
</dbReference>
<reference evidence="2" key="1">
    <citation type="journal article" date="2019" name="Int. J. Syst. Evol. Microbiol.">
        <title>The Global Catalogue of Microorganisms (GCM) 10K type strain sequencing project: providing services to taxonomists for standard genome sequencing and annotation.</title>
        <authorList>
            <consortium name="The Broad Institute Genomics Platform"/>
            <consortium name="The Broad Institute Genome Sequencing Center for Infectious Disease"/>
            <person name="Wu L."/>
            <person name="Ma J."/>
        </authorList>
    </citation>
    <scope>NUCLEOTIDE SEQUENCE [LARGE SCALE GENOMIC DNA]</scope>
    <source>
        <strain evidence="2">JCM 15089</strain>
    </source>
</reference>